<evidence type="ECO:0008006" key="4">
    <source>
        <dbReference type="Google" id="ProtNLM"/>
    </source>
</evidence>
<organism evidence="2 3">
    <name type="scientific">Candidatus Kaiserbacteria bacterium CG10_big_fil_rev_8_21_14_0_10_45_20</name>
    <dbReference type="NCBI Taxonomy" id="1974607"/>
    <lineage>
        <taxon>Bacteria</taxon>
        <taxon>Candidatus Kaiseribacteriota</taxon>
    </lineage>
</organism>
<evidence type="ECO:0000313" key="3">
    <source>
        <dbReference type="Proteomes" id="UP000229315"/>
    </source>
</evidence>
<evidence type="ECO:0000256" key="1">
    <source>
        <dbReference type="SAM" id="Phobius"/>
    </source>
</evidence>
<keyword evidence="1" id="KW-0472">Membrane</keyword>
<dbReference type="SUPFAM" id="SSF49452">
    <property type="entry name" value="Starch-binding domain-like"/>
    <property type="match status" value="1"/>
</dbReference>
<protein>
    <recommendedName>
        <fullName evidence="4">PEGA domain-containing protein</fullName>
    </recommendedName>
</protein>
<reference evidence="3" key="1">
    <citation type="submission" date="2017-09" db="EMBL/GenBank/DDBJ databases">
        <title>Depth-based differentiation of microbial function through sediment-hosted aquifers and enrichment of novel symbionts in the deep terrestrial subsurface.</title>
        <authorList>
            <person name="Probst A.J."/>
            <person name="Ladd B."/>
            <person name="Jarett J.K."/>
            <person name="Geller-Mcgrath D.E."/>
            <person name="Sieber C.M.K."/>
            <person name="Emerson J.B."/>
            <person name="Anantharaman K."/>
            <person name="Thomas B.C."/>
            <person name="Malmstrom R."/>
            <person name="Stieglmeier M."/>
            <person name="Klingl A."/>
            <person name="Woyke T."/>
            <person name="Ryan C.M."/>
            <person name="Banfield J.F."/>
        </authorList>
    </citation>
    <scope>NUCLEOTIDE SEQUENCE [LARGE SCALE GENOMIC DNA]</scope>
</reference>
<dbReference type="EMBL" id="PFBH01000021">
    <property type="protein sequence ID" value="PIR84960.1"/>
    <property type="molecule type" value="Genomic_DNA"/>
</dbReference>
<dbReference type="InterPro" id="IPR013784">
    <property type="entry name" value="Carb-bd-like_fold"/>
</dbReference>
<dbReference type="Proteomes" id="UP000229315">
    <property type="component" value="Unassembled WGS sequence"/>
</dbReference>
<proteinExistence type="predicted"/>
<dbReference type="GO" id="GO:0030246">
    <property type="term" value="F:carbohydrate binding"/>
    <property type="evidence" value="ECO:0007669"/>
    <property type="project" value="InterPro"/>
</dbReference>
<comment type="caution">
    <text evidence="2">The sequence shown here is derived from an EMBL/GenBank/DDBJ whole genome shotgun (WGS) entry which is preliminary data.</text>
</comment>
<sequence length="294" mass="32630">MEPLSLKTRRIYATVSFILLIIILPVAVLYSSGYRLEGLSLSPTGGVFIATPFSDISISLNGEERKRSSIFSKSFLIDNLKAGTYVVQTSASGYYPWSKNLIVEDGVVTDVSALAVSYPLIVQEIISADDTVPSDAEDTSFKIVSSEAYETIAEEFLATTTVARITEDEDDPKAEEQVADASRRGLELFVLDGDIRVRWSRSEDSLPSNFCIRPKACVSEMVIEDWGDTVTRAVFYGGGIVFKTKESGIFFTDIDVRPPRFIIPVYTKVDSDFRIIDRMLIVKEGESLYEITGF</sequence>
<evidence type="ECO:0000313" key="2">
    <source>
        <dbReference type="EMBL" id="PIR84960.1"/>
    </source>
</evidence>
<dbReference type="AlphaFoldDB" id="A0A2H0UF20"/>
<gene>
    <name evidence="2" type="ORF">COU15_03345</name>
</gene>
<name>A0A2H0UF20_9BACT</name>
<keyword evidence="1" id="KW-0812">Transmembrane</keyword>
<feature type="transmembrane region" description="Helical" evidence="1">
    <location>
        <begin position="12"/>
        <end position="30"/>
    </location>
</feature>
<keyword evidence="1" id="KW-1133">Transmembrane helix</keyword>
<accession>A0A2H0UF20</accession>